<dbReference type="AlphaFoldDB" id="A0A0A8WZS9"/>
<evidence type="ECO:0000313" key="2">
    <source>
        <dbReference type="Proteomes" id="UP000031014"/>
    </source>
</evidence>
<keyword evidence="2" id="KW-1185">Reference proteome</keyword>
<comment type="caution">
    <text evidence="1">The sequence shown here is derived from an EMBL/GenBank/DDBJ whole genome shotgun (WGS) entry which is preliminary data.</text>
</comment>
<name>A0A0A8WZS9_MESS1</name>
<gene>
    <name evidence="1" type="ORF">SAMD00020551_1383</name>
</gene>
<organism evidence="1 2">
    <name type="scientific">Mesobacillus selenatarsenatis (strain DSM 18680 / JCM 14380 / FERM P-15431 / SF-1)</name>
    <dbReference type="NCBI Taxonomy" id="1321606"/>
    <lineage>
        <taxon>Bacteria</taxon>
        <taxon>Bacillati</taxon>
        <taxon>Bacillota</taxon>
        <taxon>Bacilli</taxon>
        <taxon>Bacillales</taxon>
        <taxon>Bacillaceae</taxon>
        <taxon>Mesobacillus</taxon>
    </lineage>
</organism>
<protein>
    <submittedName>
        <fullName evidence="1">Uncharacterized protein</fullName>
    </submittedName>
</protein>
<proteinExistence type="predicted"/>
<reference evidence="1 2" key="1">
    <citation type="submission" date="2013-06" db="EMBL/GenBank/DDBJ databases">
        <title>Whole genome shotgun sequence of Bacillus selenatarsenatis SF-1.</title>
        <authorList>
            <person name="Kuroda M."/>
            <person name="Sei K."/>
            <person name="Yamashita M."/>
            <person name="Ike M."/>
        </authorList>
    </citation>
    <scope>NUCLEOTIDE SEQUENCE [LARGE SCALE GENOMIC DNA]</scope>
    <source>
        <strain evidence="1 2">SF-1</strain>
    </source>
</reference>
<evidence type="ECO:0000313" key="1">
    <source>
        <dbReference type="EMBL" id="GAM13245.1"/>
    </source>
</evidence>
<sequence>MDDYISDGSALFTVAANIFTVEQLLSTVAAKIFTVGQLLFTVGVNIFTVLKNELYFYSFIVIVLASV</sequence>
<accession>A0A0A8WZS9</accession>
<dbReference type="EMBL" id="BASE01000028">
    <property type="protein sequence ID" value="GAM13245.1"/>
    <property type="molecule type" value="Genomic_DNA"/>
</dbReference>
<dbReference type="Proteomes" id="UP000031014">
    <property type="component" value="Unassembled WGS sequence"/>
</dbReference>